<evidence type="ECO:0000256" key="1">
    <source>
        <dbReference type="SAM" id="MobiDB-lite"/>
    </source>
</evidence>
<name>A0ABU1D4R2_9BURK</name>
<keyword evidence="3" id="KW-1185">Reference proteome</keyword>
<dbReference type="Proteomes" id="UP001232156">
    <property type="component" value="Unassembled WGS sequence"/>
</dbReference>
<comment type="caution">
    <text evidence="2">The sequence shown here is derived from an EMBL/GenBank/DDBJ whole genome shotgun (WGS) entry which is preliminary data.</text>
</comment>
<proteinExistence type="predicted"/>
<evidence type="ECO:0000313" key="2">
    <source>
        <dbReference type="EMBL" id="MDR4125414.1"/>
    </source>
</evidence>
<dbReference type="NCBIfam" id="NF041023">
    <property type="entry name" value="PP0621_fam"/>
    <property type="match status" value="1"/>
</dbReference>
<feature type="compositionally biased region" description="Low complexity" evidence="1">
    <location>
        <begin position="23"/>
        <end position="33"/>
    </location>
</feature>
<dbReference type="InterPro" id="IPR049708">
    <property type="entry name" value="PP0621-like"/>
</dbReference>
<protein>
    <submittedName>
        <fullName evidence="2">PP0621 family protein</fullName>
    </submittedName>
</protein>
<accession>A0ABU1D4R2</accession>
<reference evidence="2 3" key="1">
    <citation type="submission" date="2023-08" db="EMBL/GenBank/DDBJ databases">
        <title>Alcaligenaceae gen. nov., a novel taxon isolated from the sludge of Yixing Pesticide Factory.</title>
        <authorList>
            <person name="Ruan L."/>
        </authorList>
    </citation>
    <scope>NUCLEOTIDE SEQUENCE [LARGE SCALE GENOMIC DNA]</scope>
    <source>
        <strain evidence="2 3">LG-2</strain>
    </source>
</reference>
<dbReference type="EMBL" id="JAUZQE010000009">
    <property type="protein sequence ID" value="MDR4125414.1"/>
    <property type="molecule type" value="Genomic_DNA"/>
</dbReference>
<sequence length="87" mass="9398">MGKILFWFVVILAVLITARLLARSGSGSQQAGRSGKGRPPAPADMSDAESMVRCAHCGIHMPRSEAYLSDGRTWCGQEHARLGVRTD</sequence>
<feature type="region of interest" description="Disordered" evidence="1">
    <location>
        <begin position="23"/>
        <end position="47"/>
    </location>
</feature>
<dbReference type="RefSeq" id="WP_347286643.1">
    <property type="nucleotide sequence ID" value="NZ_JAUZQE010000009.1"/>
</dbReference>
<evidence type="ECO:0000313" key="3">
    <source>
        <dbReference type="Proteomes" id="UP001232156"/>
    </source>
</evidence>
<organism evidence="2 3">
    <name type="scientific">Yanghanlia caeni</name>
    <dbReference type="NCBI Taxonomy" id="3064283"/>
    <lineage>
        <taxon>Bacteria</taxon>
        <taxon>Pseudomonadati</taxon>
        <taxon>Pseudomonadota</taxon>
        <taxon>Betaproteobacteria</taxon>
        <taxon>Burkholderiales</taxon>
        <taxon>Alcaligenaceae</taxon>
        <taxon>Yanghanlia</taxon>
    </lineage>
</organism>
<gene>
    <name evidence="2" type="ORF">Q8947_05380</name>
</gene>